<feature type="compositionally biased region" description="Basic and acidic residues" evidence="1">
    <location>
        <begin position="438"/>
        <end position="453"/>
    </location>
</feature>
<feature type="region of interest" description="Disordered" evidence="1">
    <location>
        <begin position="409"/>
        <end position="453"/>
    </location>
</feature>
<feature type="region of interest" description="Disordered" evidence="1">
    <location>
        <begin position="336"/>
        <end position="361"/>
    </location>
</feature>
<feature type="region of interest" description="Disordered" evidence="1">
    <location>
        <begin position="148"/>
        <end position="171"/>
    </location>
</feature>
<gene>
    <name evidence="2" type="ORF">VNI00_014743</name>
</gene>
<reference evidence="2 3" key="1">
    <citation type="submission" date="2024-01" db="EMBL/GenBank/DDBJ databases">
        <title>A draft genome for a cacao thread blight-causing isolate of Paramarasmius palmivorus.</title>
        <authorList>
            <person name="Baruah I.K."/>
            <person name="Bukari Y."/>
            <person name="Amoako-Attah I."/>
            <person name="Meinhardt L.W."/>
            <person name="Bailey B.A."/>
            <person name="Cohen S.P."/>
        </authorList>
    </citation>
    <scope>NUCLEOTIDE SEQUENCE [LARGE SCALE GENOMIC DNA]</scope>
    <source>
        <strain evidence="2 3">GH-12</strain>
    </source>
</reference>
<feature type="compositionally biased region" description="Pro residues" evidence="1">
    <location>
        <begin position="338"/>
        <end position="350"/>
    </location>
</feature>
<dbReference type="EMBL" id="JAYKXP010000085">
    <property type="protein sequence ID" value="KAK7029033.1"/>
    <property type="molecule type" value="Genomic_DNA"/>
</dbReference>
<protein>
    <submittedName>
        <fullName evidence="2">Uncharacterized protein</fullName>
    </submittedName>
</protein>
<comment type="caution">
    <text evidence="2">The sequence shown here is derived from an EMBL/GenBank/DDBJ whole genome shotgun (WGS) entry which is preliminary data.</text>
</comment>
<organism evidence="2 3">
    <name type="scientific">Paramarasmius palmivorus</name>
    <dbReference type="NCBI Taxonomy" id="297713"/>
    <lineage>
        <taxon>Eukaryota</taxon>
        <taxon>Fungi</taxon>
        <taxon>Dikarya</taxon>
        <taxon>Basidiomycota</taxon>
        <taxon>Agaricomycotina</taxon>
        <taxon>Agaricomycetes</taxon>
        <taxon>Agaricomycetidae</taxon>
        <taxon>Agaricales</taxon>
        <taxon>Marasmiineae</taxon>
        <taxon>Marasmiaceae</taxon>
        <taxon>Paramarasmius</taxon>
    </lineage>
</organism>
<keyword evidence="3" id="KW-1185">Reference proteome</keyword>
<name>A0AAW0BQ60_9AGAR</name>
<evidence type="ECO:0000313" key="2">
    <source>
        <dbReference type="EMBL" id="KAK7029033.1"/>
    </source>
</evidence>
<dbReference type="Proteomes" id="UP001383192">
    <property type="component" value="Unassembled WGS sequence"/>
</dbReference>
<dbReference type="AlphaFoldDB" id="A0AAW0BQ60"/>
<proteinExistence type="predicted"/>
<evidence type="ECO:0000256" key="1">
    <source>
        <dbReference type="SAM" id="MobiDB-lite"/>
    </source>
</evidence>
<accession>A0AAW0BQ60</accession>
<evidence type="ECO:0000313" key="3">
    <source>
        <dbReference type="Proteomes" id="UP001383192"/>
    </source>
</evidence>
<sequence length="453" mass="49553">MDHLLWTQVSQWLTCFKRKEAVKVYTEHFDSGGAEMHPLLRNAWTSNALPVEPFRTTGFTSTTSLDDFEFLEGSLEYSVAEQPGSHPFDMVDLGLDWGFNVDCNGMDLSRGSTDIMSNSAAFNHDVAVDMLTEPLQGPSPGDYLDYRLPIPSPSPPPTPSSPAPIDQKGGKCTVNNKAGPSWSYELVPDKEVGCSVNEENILSPGTRRDRRPSTQHLLALEESLTRSTGNGEPKSECRAINSRSKGVWATSLDDFGFLEGWALEYSVTEQPGSHPFDMVDLGLDWGFNVDCNGMDLSRGSTDIMSNSAAFNHDVAVDMLTEPLQGPSPGDYLDYRLPIPSPSPPPTPSSPAPIDQKGGKCTVNNKAGPSWSYELVPDKEVGCSVNEENILSPGTRRDRRPSAHCRLALEKSLTRSTGNGKPKSRCGASKAKSRGVIMTKREDSLPWAKRRETL</sequence>
<feature type="compositionally biased region" description="Pro residues" evidence="1">
    <location>
        <begin position="150"/>
        <end position="162"/>
    </location>
</feature>